<proteinExistence type="inferred from homology"/>
<dbReference type="PhylomeDB" id="B4NC29"/>
<dbReference type="HOGENOM" id="CLU_750674_0_0_1"/>
<dbReference type="Proteomes" id="UP000007798">
    <property type="component" value="Unassembled WGS sequence"/>
</dbReference>
<dbReference type="InterPro" id="IPR029000">
    <property type="entry name" value="Cyclophilin-like_dom_sf"/>
</dbReference>
<feature type="domain" description="PPIase cyclophilin-type" evidence="2">
    <location>
        <begin position="193"/>
        <end position="352"/>
    </location>
</feature>
<dbReference type="Pfam" id="PF13879">
    <property type="entry name" value="Hmw_CFAP97"/>
    <property type="match status" value="1"/>
</dbReference>
<keyword evidence="4" id="KW-1185">Reference proteome</keyword>
<organism evidence="3 4">
    <name type="scientific">Drosophila willistoni</name>
    <name type="common">Fruit fly</name>
    <dbReference type="NCBI Taxonomy" id="7260"/>
    <lineage>
        <taxon>Eukaryota</taxon>
        <taxon>Metazoa</taxon>
        <taxon>Ecdysozoa</taxon>
        <taxon>Arthropoda</taxon>
        <taxon>Hexapoda</taxon>
        <taxon>Insecta</taxon>
        <taxon>Pterygota</taxon>
        <taxon>Neoptera</taxon>
        <taxon>Endopterygota</taxon>
        <taxon>Diptera</taxon>
        <taxon>Brachycera</taxon>
        <taxon>Muscomorpha</taxon>
        <taxon>Ephydroidea</taxon>
        <taxon>Drosophilidae</taxon>
        <taxon>Drosophila</taxon>
        <taxon>Sophophora</taxon>
    </lineage>
</organism>
<name>B4NC29_DROWI</name>
<dbReference type="KEGG" id="dwi:6648348"/>
<dbReference type="OrthoDB" id="193499at2759"/>
<evidence type="ECO:0000259" key="2">
    <source>
        <dbReference type="PROSITE" id="PS50072"/>
    </source>
</evidence>
<evidence type="ECO:0000313" key="4">
    <source>
        <dbReference type="Proteomes" id="UP000007798"/>
    </source>
</evidence>
<evidence type="ECO:0000256" key="1">
    <source>
        <dbReference type="ARBA" id="ARBA00008315"/>
    </source>
</evidence>
<reference evidence="3 4" key="1">
    <citation type="journal article" date="2007" name="Nature">
        <title>Evolution of genes and genomes on the Drosophila phylogeny.</title>
        <authorList>
            <consortium name="Drosophila 12 Genomes Consortium"/>
            <person name="Clark A.G."/>
            <person name="Eisen M.B."/>
            <person name="Smith D.R."/>
            <person name="Bergman C.M."/>
            <person name="Oliver B."/>
            <person name="Markow T.A."/>
            <person name="Kaufman T.C."/>
            <person name="Kellis M."/>
            <person name="Gelbart W."/>
            <person name="Iyer V.N."/>
            <person name="Pollard D.A."/>
            <person name="Sackton T.B."/>
            <person name="Larracuente A.M."/>
            <person name="Singh N.D."/>
            <person name="Abad J.P."/>
            <person name="Abt D.N."/>
            <person name="Adryan B."/>
            <person name="Aguade M."/>
            <person name="Akashi H."/>
            <person name="Anderson W.W."/>
            <person name="Aquadro C.F."/>
            <person name="Ardell D.H."/>
            <person name="Arguello R."/>
            <person name="Artieri C.G."/>
            <person name="Barbash D.A."/>
            <person name="Barker D."/>
            <person name="Barsanti P."/>
            <person name="Batterham P."/>
            <person name="Batzoglou S."/>
            <person name="Begun D."/>
            <person name="Bhutkar A."/>
            <person name="Blanco E."/>
            <person name="Bosak S.A."/>
            <person name="Bradley R.K."/>
            <person name="Brand A.D."/>
            <person name="Brent M.R."/>
            <person name="Brooks A.N."/>
            <person name="Brown R.H."/>
            <person name="Butlin R.K."/>
            <person name="Caggese C."/>
            <person name="Calvi B.R."/>
            <person name="Bernardo de Carvalho A."/>
            <person name="Caspi A."/>
            <person name="Castrezana S."/>
            <person name="Celniker S.E."/>
            <person name="Chang J.L."/>
            <person name="Chapple C."/>
            <person name="Chatterji S."/>
            <person name="Chinwalla A."/>
            <person name="Civetta A."/>
            <person name="Clifton S.W."/>
            <person name="Comeron J.M."/>
            <person name="Costello J.C."/>
            <person name="Coyne J.A."/>
            <person name="Daub J."/>
            <person name="David R.G."/>
            <person name="Delcher A.L."/>
            <person name="Delehaunty K."/>
            <person name="Do C.B."/>
            <person name="Ebling H."/>
            <person name="Edwards K."/>
            <person name="Eickbush T."/>
            <person name="Evans J.D."/>
            <person name="Filipski A."/>
            <person name="Findeiss S."/>
            <person name="Freyhult E."/>
            <person name="Fulton L."/>
            <person name="Fulton R."/>
            <person name="Garcia A.C."/>
            <person name="Gardiner A."/>
            <person name="Garfield D.A."/>
            <person name="Garvin B.E."/>
            <person name="Gibson G."/>
            <person name="Gilbert D."/>
            <person name="Gnerre S."/>
            <person name="Godfrey J."/>
            <person name="Good R."/>
            <person name="Gotea V."/>
            <person name="Gravely B."/>
            <person name="Greenberg A.J."/>
            <person name="Griffiths-Jones S."/>
            <person name="Gross S."/>
            <person name="Guigo R."/>
            <person name="Gustafson E.A."/>
            <person name="Haerty W."/>
            <person name="Hahn M.W."/>
            <person name="Halligan D.L."/>
            <person name="Halpern A.L."/>
            <person name="Halter G.M."/>
            <person name="Han M.V."/>
            <person name="Heger A."/>
            <person name="Hillier L."/>
            <person name="Hinrichs A.S."/>
            <person name="Holmes I."/>
            <person name="Hoskins R.A."/>
            <person name="Hubisz M.J."/>
            <person name="Hultmark D."/>
            <person name="Huntley M.A."/>
            <person name="Jaffe D.B."/>
            <person name="Jagadeeshan S."/>
            <person name="Jeck W.R."/>
            <person name="Johnson J."/>
            <person name="Jones C.D."/>
            <person name="Jordan W.C."/>
            <person name="Karpen G.H."/>
            <person name="Kataoka E."/>
            <person name="Keightley P.D."/>
            <person name="Kheradpour P."/>
            <person name="Kirkness E.F."/>
            <person name="Koerich L.B."/>
            <person name="Kristiansen K."/>
            <person name="Kudrna D."/>
            <person name="Kulathinal R.J."/>
            <person name="Kumar S."/>
            <person name="Kwok R."/>
            <person name="Lander E."/>
            <person name="Langley C.H."/>
            <person name="Lapoint R."/>
            <person name="Lazzaro B.P."/>
            <person name="Lee S.J."/>
            <person name="Levesque L."/>
            <person name="Li R."/>
            <person name="Lin C.F."/>
            <person name="Lin M.F."/>
            <person name="Lindblad-Toh K."/>
            <person name="Llopart A."/>
            <person name="Long M."/>
            <person name="Low L."/>
            <person name="Lozovsky E."/>
            <person name="Lu J."/>
            <person name="Luo M."/>
            <person name="Machado C.A."/>
            <person name="Makalowski W."/>
            <person name="Marzo M."/>
            <person name="Matsuda M."/>
            <person name="Matzkin L."/>
            <person name="McAllister B."/>
            <person name="McBride C.S."/>
            <person name="McKernan B."/>
            <person name="McKernan K."/>
            <person name="Mendez-Lago M."/>
            <person name="Minx P."/>
            <person name="Mollenhauer M.U."/>
            <person name="Montooth K."/>
            <person name="Mount S.M."/>
            <person name="Mu X."/>
            <person name="Myers E."/>
            <person name="Negre B."/>
            <person name="Newfeld S."/>
            <person name="Nielsen R."/>
            <person name="Noor M.A."/>
            <person name="O'Grady P."/>
            <person name="Pachter L."/>
            <person name="Papaceit M."/>
            <person name="Parisi M.J."/>
            <person name="Parisi M."/>
            <person name="Parts L."/>
            <person name="Pedersen J.S."/>
            <person name="Pesole G."/>
            <person name="Phillippy A.M."/>
            <person name="Ponting C.P."/>
            <person name="Pop M."/>
            <person name="Porcelli D."/>
            <person name="Powell J.R."/>
            <person name="Prohaska S."/>
            <person name="Pruitt K."/>
            <person name="Puig M."/>
            <person name="Quesneville H."/>
            <person name="Ram K.R."/>
            <person name="Rand D."/>
            <person name="Rasmussen M.D."/>
            <person name="Reed L.K."/>
            <person name="Reenan R."/>
            <person name="Reily A."/>
            <person name="Remington K.A."/>
            <person name="Rieger T.T."/>
            <person name="Ritchie M.G."/>
            <person name="Robin C."/>
            <person name="Rogers Y.H."/>
            <person name="Rohde C."/>
            <person name="Rozas J."/>
            <person name="Rubenfield M.J."/>
            <person name="Ruiz A."/>
            <person name="Russo S."/>
            <person name="Salzberg S.L."/>
            <person name="Sanchez-Gracia A."/>
            <person name="Saranga D.J."/>
            <person name="Sato H."/>
            <person name="Schaeffer S.W."/>
            <person name="Schatz M.C."/>
            <person name="Schlenke T."/>
            <person name="Schwartz R."/>
            <person name="Segarra C."/>
            <person name="Singh R.S."/>
            <person name="Sirot L."/>
            <person name="Sirota M."/>
            <person name="Sisneros N.B."/>
            <person name="Smith C.D."/>
            <person name="Smith T.F."/>
            <person name="Spieth J."/>
            <person name="Stage D.E."/>
            <person name="Stark A."/>
            <person name="Stephan W."/>
            <person name="Strausberg R.L."/>
            <person name="Strempel S."/>
            <person name="Sturgill D."/>
            <person name="Sutton G."/>
            <person name="Sutton G.G."/>
            <person name="Tao W."/>
            <person name="Teichmann S."/>
            <person name="Tobari Y.N."/>
            <person name="Tomimura Y."/>
            <person name="Tsolas J.M."/>
            <person name="Valente V.L."/>
            <person name="Venter E."/>
            <person name="Venter J.C."/>
            <person name="Vicario S."/>
            <person name="Vieira F.G."/>
            <person name="Vilella A.J."/>
            <person name="Villasante A."/>
            <person name="Walenz B."/>
            <person name="Wang J."/>
            <person name="Wasserman M."/>
            <person name="Watts T."/>
            <person name="Wilson D."/>
            <person name="Wilson R.K."/>
            <person name="Wing R.A."/>
            <person name="Wolfner M.F."/>
            <person name="Wong A."/>
            <person name="Wong G.K."/>
            <person name="Wu C.I."/>
            <person name="Wu G."/>
            <person name="Yamamoto D."/>
            <person name="Yang H.P."/>
            <person name="Yang S.P."/>
            <person name="Yorke J.A."/>
            <person name="Yoshida K."/>
            <person name="Zdobnov E."/>
            <person name="Zhang P."/>
            <person name="Zhang Y."/>
            <person name="Zimin A.V."/>
            <person name="Baldwin J."/>
            <person name="Abdouelleil A."/>
            <person name="Abdulkadir J."/>
            <person name="Abebe A."/>
            <person name="Abera B."/>
            <person name="Abreu J."/>
            <person name="Acer S.C."/>
            <person name="Aftuck L."/>
            <person name="Alexander A."/>
            <person name="An P."/>
            <person name="Anderson E."/>
            <person name="Anderson S."/>
            <person name="Arachi H."/>
            <person name="Azer M."/>
            <person name="Bachantsang P."/>
            <person name="Barry A."/>
            <person name="Bayul T."/>
            <person name="Berlin A."/>
            <person name="Bessette D."/>
            <person name="Bloom T."/>
            <person name="Blye J."/>
            <person name="Boguslavskiy L."/>
            <person name="Bonnet C."/>
            <person name="Boukhgalter B."/>
            <person name="Bourzgui I."/>
            <person name="Brown A."/>
            <person name="Cahill P."/>
            <person name="Channer S."/>
            <person name="Cheshatsang Y."/>
            <person name="Chuda L."/>
            <person name="Citroen M."/>
            <person name="Collymore A."/>
            <person name="Cooke P."/>
            <person name="Costello M."/>
            <person name="D'Aco K."/>
            <person name="Daza R."/>
            <person name="De Haan G."/>
            <person name="DeGray S."/>
            <person name="DeMaso C."/>
            <person name="Dhargay N."/>
            <person name="Dooley K."/>
            <person name="Dooley E."/>
            <person name="Doricent M."/>
            <person name="Dorje P."/>
            <person name="Dorjee K."/>
            <person name="Dupes A."/>
            <person name="Elong R."/>
            <person name="Falk J."/>
            <person name="Farina A."/>
            <person name="Faro S."/>
            <person name="Ferguson D."/>
            <person name="Fisher S."/>
            <person name="Foley C.D."/>
            <person name="Franke A."/>
            <person name="Friedrich D."/>
            <person name="Gadbois L."/>
            <person name="Gearin G."/>
            <person name="Gearin C.R."/>
            <person name="Giannoukos G."/>
            <person name="Goode T."/>
            <person name="Graham J."/>
            <person name="Grandbois E."/>
            <person name="Grewal S."/>
            <person name="Gyaltsen K."/>
            <person name="Hafez N."/>
            <person name="Hagos B."/>
            <person name="Hall J."/>
            <person name="Henson C."/>
            <person name="Hollinger A."/>
            <person name="Honan T."/>
            <person name="Huard M.D."/>
            <person name="Hughes L."/>
            <person name="Hurhula B."/>
            <person name="Husby M.E."/>
            <person name="Kamat A."/>
            <person name="Kanga B."/>
            <person name="Kashin S."/>
            <person name="Khazanovich D."/>
            <person name="Kisner P."/>
            <person name="Lance K."/>
            <person name="Lara M."/>
            <person name="Lee W."/>
            <person name="Lennon N."/>
            <person name="Letendre F."/>
            <person name="LeVine R."/>
            <person name="Lipovsky A."/>
            <person name="Liu X."/>
            <person name="Liu J."/>
            <person name="Liu S."/>
            <person name="Lokyitsang T."/>
            <person name="Lokyitsang Y."/>
            <person name="Lubonja R."/>
            <person name="Lui A."/>
            <person name="MacDonald P."/>
            <person name="Magnisalis V."/>
            <person name="Maru K."/>
            <person name="Matthews C."/>
            <person name="McCusker W."/>
            <person name="McDonough S."/>
            <person name="Mehta T."/>
            <person name="Meldrim J."/>
            <person name="Meneus L."/>
            <person name="Mihai O."/>
            <person name="Mihalev A."/>
            <person name="Mihova T."/>
            <person name="Mittelman R."/>
            <person name="Mlenga V."/>
            <person name="Montmayeur A."/>
            <person name="Mulrain L."/>
            <person name="Navidi A."/>
            <person name="Naylor J."/>
            <person name="Negash T."/>
            <person name="Nguyen T."/>
            <person name="Nguyen N."/>
            <person name="Nicol R."/>
            <person name="Norbu C."/>
            <person name="Norbu N."/>
            <person name="Novod N."/>
            <person name="O'Neill B."/>
            <person name="Osman S."/>
            <person name="Markiewicz E."/>
            <person name="Oyono O.L."/>
            <person name="Patti C."/>
            <person name="Phunkhang P."/>
            <person name="Pierre F."/>
            <person name="Priest M."/>
            <person name="Raghuraman S."/>
            <person name="Rege F."/>
            <person name="Reyes R."/>
            <person name="Rise C."/>
            <person name="Rogov P."/>
            <person name="Ross K."/>
            <person name="Ryan E."/>
            <person name="Settipalli S."/>
            <person name="Shea T."/>
            <person name="Sherpa N."/>
            <person name="Shi L."/>
            <person name="Shih D."/>
            <person name="Sparrow T."/>
            <person name="Spaulding J."/>
            <person name="Stalker J."/>
            <person name="Stange-Thomann N."/>
            <person name="Stavropoulos S."/>
            <person name="Stone C."/>
            <person name="Strader C."/>
            <person name="Tesfaye S."/>
            <person name="Thomson T."/>
            <person name="Thoulutsang Y."/>
            <person name="Thoulutsang D."/>
            <person name="Topham K."/>
            <person name="Topping I."/>
            <person name="Tsamla T."/>
            <person name="Vassiliev H."/>
            <person name="Vo A."/>
            <person name="Wangchuk T."/>
            <person name="Wangdi T."/>
            <person name="Weiand M."/>
            <person name="Wilkinson J."/>
            <person name="Wilson A."/>
            <person name="Yadav S."/>
            <person name="Young G."/>
            <person name="Yu Q."/>
            <person name="Zembek L."/>
            <person name="Zhong D."/>
            <person name="Zimmer A."/>
            <person name="Zwirko Z."/>
            <person name="Jaffe D.B."/>
            <person name="Alvarez P."/>
            <person name="Brockman W."/>
            <person name="Butler J."/>
            <person name="Chin C."/>
            <person name="Gnerre S."/>
            <person name="Grabherr M."/>
            <person name="Kleber M."/>
            <person name="Mauceli E."/>
            <person name="MacCallum I."/>
        </authorList>
    </citation>
    <scope>NUCLEOTIDE SEQUENCE [LARGE SCALE GENOMIC DNA]</scope>
    <source>
        <strain evidence="4">Tucson 14030-0811.24</strain>
    </source>
</reference>
<dbReference type="FunCoup" id="B4NC29">
    <property type="interactions" value="1"/>
</dbReference>
<dbReference type="PROSITE" id="PS50072">
    <property type="entry name" value="CSA_PPIASE_2"/>
    <property type="match status" value="1"/>
</dbReference>
<dbReference type="OMA" id="AHGTKNG"/>
<dbReference type="STRING" id="7260.B4NC29"/>
<evidence type="ECO:0000313" key="3">
    <source>
        <dbReference type="EMBL" id="EDW82388.1"/>
    </source>
</evidence>
<dbReference type="InParanoid" id="B4NC29"/>
<sequence>MNHYTRRRHKGISNRLSDCVRRAHSLIDNKPPVFPAAHLGNVDALLNDARTYLQRTKENVRILLHLSRIMRTMGTIGTQSQTYRIGSSMVPTMVRHVEKLERQNIELGKRLMGIKYLGDPRPAAQTPRSVRSGSIYNTQSRYSHYQSISESFIAPNTDNQIFAKYNGFNLQLPKDNGELVRLLRPRITLHFGAIDGRPLGDVIIQLYTEAAPLIVLQFMRTCLEHRSHEFSVRRIFPHLWLECYLVVSNSARPSLSAQPSMGCAMEFDTRVVDHGRYAYVLSCSKEYCSEGFPSNGSAINFTISFKPLRVSNGRRVGFGRVIRGDKIIHCMQAHGTKNGKISKPVIITHCDVL</sequence>
<dbReference type="Gene3D" id="2.40.100.10">
    <property type="entry name" value="Cyclophilin-like"/>
    <property type="match status" value="1"/>
</dbReference>
<dbReference type="SUPFAM" id="SSF50891">
    <property type="entry name" value="Cyclophilin-like"/>
    <property type="match status" value="1"/>
</dbReference>
<dbReference type="InterPro" id="IPR029488">
    <property type="entry name" value="Hmw/CFAP97"/>
</dbReference>
<dbReference type="InterPro" id="IPR002130">
    <property type="entry name" value="Cyclophilin-type_PPIase_dom"/>
</dbReference>
<protein>
    <recommendedName>
        <fullName evidence="2">PPIase cyclophilin-type domain-containing protein</fullName>
    </recommendedName>
</protein>
<dbReference type="GO" id="GO:0003755">
    <property type="term" value="F:peptidyl-prolyl cis-trans isomerase activity"/>
    <property type="evidence" value="ECO:0007669"/>
    <property type="project" value="InterPro"/>
</dbReference>
<keyword evidence="3" id="KW-0413">Isomerase</keyword>
<dbReference type="EMBL" id="CH964239">
    <property type="protein sequence ID" value="EDW82388.1"/>
    <property type="molecule type" value="Genomic_DNA"/>
</dbReference>
<accession>B4NC29</accession>
<dbReference type="AlphaFoldDB" id="B4NC29"/>
<dbReference type="SMR" id="B4NC29"/>
<dbReference type="eggNOG" id="KOG0865">
    <property type="taxonomic scope" value="Eukaryota"/>
</dbReference>
<dbReference type="Pfam" id="PF00160">
    <property type="entry name" value="Pro_isomerase"/>
    <property type="match status" value="1"/>
</dbReference>
<comment type="similarity">
    <text evidence="1">Belongs to the CFAP97 family.</text>
</comment>
<gene>
    <name evidence="3" type="primary">Dwil\GK25154</name>
    <name evidence="3" type="ORF">Dwil_GK25154</name>
</gene>